<dbReference type="Pfam" id="PF14321">
    <property type="entry name" value="DUF4382"/>
    <property type="match status" value="1"/>
</dbReference>
<dbReference type="InterPro" id="IPR025491">
    <property type="entry name" value="DUF4382"/>
</dbReference>
<evidence type="ECO:0000259" key="2">
    <source>
        <dbReference type="Pfam" id="PF14321"/>
    </source>
</evidence>
<keyword evidence="4" id="KW-1185">Reference proteome</keyword>
<reference evidence="3 4" key="1">
    <citation type="submission" date="2018-01" db="EMBL/GenBank/DDBJ databases">
        <title>A novel member of the phylum Bacteroidetes isolated from glacier ice.</title>
        <authorList>
            <person name="Liu Q."/>
            <person name="Xin Y.-H."/>
        </authorList>
    </citation>
    <scope>NUCLEOTIDE SEQUENCE [LARGE SCALE GENOMIC DNA]</scope>
    <source>
        <strain evidence="3 4">RB1R16</strain>
    </source>
</reference>
<name>A0A2S7SQ84_9BACT</name>
<gene>
    <name evidence="3" type="ORF">CJD36_022460</name>
</gene>
<feature type="chain" id="PRO_5015646948" description="DUF4382 domain-containing protein" evidence="1">
    <location>
        <begin position="25"/>
        <end position="263"/>
    </location>
</feature>
<feature type="signal peptide" evidence="1">
    <location>
        <begin position="1"/>
        <end position="24"/>
    </location>
</feature>
<dbReference type="RefSeq" id="WP_105041460.1">
    <property type="nucleotide sequence ID" value="NZ_PPSL01000013.1"/>
</dbReference>
<feature type="domain" description="DUF4382" evidence="2">
    <location>
        <begin position="33"/>
        <end position="171"/>
    </location>
</feature>
<organism evidence="3 4">
    <name type="scientific">Flavipsychrobacter stenotrophus</name>
    <dbReference type="NCBI Taxonomy" id="2077091"/>
    <lineage>
        <taxon>Bacteria</taxon>
        <taxon>Pseudomonadati</taxon>
        <taxon>Bacteroidota</taxon>
        <taxon>Chitinophagia</taxon>
        <taxon>Chitinophagales</taxon>
        <taxon>Chitinophagaceae</taxon>
        <taxon>Flavipsychrobacter</taxon>
    </lineage>
</organism>
<dbReference type="PROSITE" id="PS51257">
    <property type="entry name" value="PROKAR_LIPOPROTEIN"/>
    <property type="match status" value="1"/>
</dbReference>
<protein>
    <recommendedName>
        <fullName evidence="2">DUF4382 domain-containing protein</fullName>
    </recommendedName>
</protein>
<accession>A0A2S7SQ84</accession>
<evidence type="ECO:0000313" key="3">
    <source>
        <dbReference type="EMBL" id="PQJ08765.1"/>
    </source>
</evidence>
<evidence type="ECO:0000313" key="4">
    <source>
        <dbReference type="Proteomes" id="UP000239872"/>
    </source>
</evidence>
<dbReference type="Proteomes" id="UP000239872">
    <property type="component" value="Unassembled WGS sequence"/>
</dbReference>
<keyword evidence="1" id="KW-0732">Signal</keyword>
<proteinExistence type="predicted"/>
<sequence>MMKKNWIYTSVLVLSSFVALYSCKKDNNNSGDTSQVSMHLTDAPSSIYDHVYIDIQQVEVTMSGSSAVTLTPIRPGVYDILHFRNGLDTLLMRASIPAGTVSQIRLILGTNNSVVVAGTSYPLSTPSAQESGVKLNLNQTFAANGSYDVWIDFDAAKSINLTGSNTYKLKPVIRAYSAATNGSVKGHILPLTSMSIVYAIDGADTFAAIPDNADGFFKINGMASGSYTLMVQPGVAGLAVYSQTNVSVTYGTIFDLGTITLHP</sequence>
<comment type="caution">
    <text evidence="3">The sequence shown here is derived from an EMBL/GenBank/DDBJ whole genome shotgun (WGS) entry which is preliminary data.</text>
</comment>
<evidence type="ECO:0000256" key="1">
    <source>
        <dbReference type="SAM" id="SignalP"/>
    </source>
</evidence>
<dbReference type="OrthoDB" id="2111471at2"/>
<dbReference type="AlphaFoldDB" id="A0A2S7SQ84"/>
<dbReference type="EMBL" id="PPSL01000013">
    <property type="protein sequence ID" value="PQJ08765.1"/>
    <property type="molecule type" value="Genomic_DNA"/>
</dbReference>